<dbReference type="EC" id="3.5.1.2" evidence="12"/>
<dbReference type="GO" id="GO:0016829">
    <property type="term" value="F:lyase activity"/>
    <property type="evidence" value="ECO:0007669"/>
    <property type="project" value="UniProtKB-KW"/>
</dbReference>
<dbReference type="CDD" id="cd01748">
    <property type="entry name" value="GATase1_IGP_Synthase"/>
    <property type="match status" value="1"/>
</dbReference>
<feature type="active site" evidence="12 13">
    <location>
        <position position="196"/>
    </location>
</feature>
<evidence type="ECO:0000256" key="1">
    <source>
        <dbReference type="ARBA" id="ARBA00004496"/>
    </source>
</evidence>
<dbReference type="SUPFAM" id="SSF52317">
    <property type="entry name" value="Class I glutamine amidotransferase-like"/>
    <property type="match status" value="1"/>
</dbReference>
<evidence type="ECO:0000313" key="16">
    <source>
        <dbReference type="Proteomes" id="UP000477680"/>
    </source>
</evidence>
<comment type="catalytic activity">
    <reaction evidence="11 12">
        <text>L-glutamine + H2O = L-glutamate + NH4(+)</text>
        <dbReference type="Rhea" id="RHEA:15889"/>
        <dbReference type="ChEBI" id="CHEBI:15377"/>
        <dbReference type="ChEBI" id="CHEBI:28938"/>
        <dbReference type="ChEBI" id="CHEBI:29985"/>
        <dbReference type="ChEBI" id="CHEBI:58359"/>
        <dbReference type="EC" id="3.5.1.2"/>
    </reaction>
</comment>
<dbReference type="EMBL" id="CP048711">
    <property type="protein sequence ID" value="QIB65788.1"/>
    <property type="molecule type" value="Genomic_DNA"/>
</dbReference>
<name>A0A6C0U1L1_9GAMM</name>
<keyword evidence="9 12" id="KW-0456">Lyase</keyword>
<organism evidence="15 16">
    <name type="scientific">Kineobactrum salinum</name>
    <dbReference type="NCBI Taxonomy" id="2708301"/>
    <lineage>
        <taxon>Bacteria</taxon>
        <taxon>Pseudomonadati</taxon>
        <taxon>Pseudomonadota</taxon>
        <taxon>Gammaproteobacteria</taxon>
        <taxon>Cellvibrionales</taxon>
        <taxon>Halieaceae</taxon>
        <taxon>Kineobactrum</taxon>
    </lineage>
</organism>
<evidence type="ECO:0000256" key="4">
    <source>
        <dbReference type="ARBA" id="ARBA00022490"/>
    </source>
</evidence>
<protein>
    <recommendedName>
        <fullName evidence="12">Imidazole glycerol phosphate synthase subunit HisH</fullName>
        <ecNumber evidence="12">4.3.2.10</ecNumber>
    </recommendedName>
    <alternativeName>
        <fullName evidence="12">IGP synthase glutaminase subunit</fullName>
        <ecNumber evidence="12">3.5.1.2</ecNumber>
    </alternativeName>
    <alternativeName>
        <fullName evidence="12">IGP synthase subunit HisH</fullName>
    </alternativeName>
    <alternativeName>
        <fullName evidence="12">ImGP synthase subunit HisH</fullName>
        <shortName evidence="12">IGPS subunit HisH</shortName>
    </alternativeName>
</protein>
<dbReference type="KEGG" id="kim:G3T16_10535"/>
<comment type="pathway">
    <text evidence="2 12">Amino-acid biosynthesis; L-histidine biosynthesis; L-histidine from 5-phospho-alpha-D-ribose 1-diphosphate: step 5/9.</text>
</comment>
<dbReference type="InterPro" id="IPR029062">
    <property type="entry name" value="Class_I_gatase-like"/>
</dbReference>
<dbReference type="InterPro" id="IPR017926">
    <property type="entry name" value="GATASE"/>
</dbReference>
<keyword evidence="6 12" id="KW-0378">Hydrolase</keyword>
<comment type="subunit">
    <text evidence="3 12">Heterodimer of HisH and HisF.</text>
</comment>
<dbReference type="Gene3D" id="3.40.50.880">
    <property type="match status" value="1"/>
</dbReference>
<dbReference type="UniPathway" id="UPA00031">
    <property type="reaction ID" value="UER00010"/>
</dbReference>
<evidence type="ECO:0000256" key="9">
    <source>
        <dbReference type="ARBA" id="ARBA00023239"/>
    </source>
</evidence>
<evidence type="ECO:0000256" key="7">
    <source>
        <dbReference type="ARBA" id="ARBA00022962"/>
    </source>
</evidence>
<evidence type="ECO:0000256" key="10">
    <source>
        <dbReference type="ARBA" id="ARBA00047838"/>
    </source>
</evidence>
<dbReference type="NCBIfam" id="TIGR01855">
    <property type="entry name" value="IMP_synth_hisH"/>
    <property type="match status" value="1"/>
</dbReference>
<feature type="domain" description="Glutamine amidotransferase" evidence="14">
    <location>
        <begin position="7"/>
        <end position="210"/>
    </location>
</feature>
<evidence type="ECO:0000313" key="15">
    <source>
        <dbReference type="EMBL" id="QIB65788.1"/>
    </source>
</evidence>
<dbReference type="RefSeq" id="WP_163495214.1">
    <property type="nucleotide sequence ID" value="NZ_CP048711.1"/>
</dbReference>
<feature type="active site" description="Nucleophile" evidence="12 13">
    <location>
        <position position="84"/>
    </location>
</feature>
<dbReference type="Pfam" id="PF00117">
    <property type="entry name" value="GATase"/>
    <property type="match status" value="1"/>
</dbReference>
<dbReference type="FunFam" id="3.40.50.880:FF:000023">
    <property type="entry name" value="Imidazole glycerol phosphate synthase subunit HisH"/>
    <property type="match status" value="1"/>
</dbReference>
<dbReference type="GO" id="GO:0005737">
    <property type="term" value="C:cytoplasm"/>
    <property type="evidence" value="ECO:0007669"/>
    <property type="project" value="UniProtKB-SubCell"/>
</dbReference>
<dbReference type="InterPro" id="IPR010139">
    <property type="entry name" value="Imidazole-glycPsynth_HisH"/>
</dbReference>
<dbReference type="AlphaFoldDB" id="A0A6C0U1L1"/>
<keyword evidence="8 12" id="KW-0368">Histidine biosynthesis</keyword>
<comment type="function">
    <text evidence="12">IGPS catalyzes the conversion of PRFAR and glutamine to IGP, AICAR and glutamate. The HisH subunit catalyzes the hydrolysis of glutamine to glutamate and ammonia as part of the synthesis of IGP and AICAR. The resulting ammonia molecule is channeled to the active site of HisF.</text>
</comment>
<evidence type="ECO:0000256" key="12">
    <source>
        <dbReference type="HAMAP-Rule" id="MF_00278"/>
    </source>
</evidence>
<evidence type="ECO:0000259" key="14">
    <source>
        <dbReference type="Pfam" id="PF00117"/>
    </source>
</evidence>
<dbReference type="GO" id="GO:0000107">
    <property type="term" value="F:imidazoleglycerol-phosphate synthase activity"/>
    <property type="evidence" value="ECO:0007669"/>
    <property type="project" value="UniProtKB-UniRule"/>
</dbReference>
<evidence type="ECO:0000256" key="5">
    <source>
        <dbReference type="ARBA" id="ARBA00022605"/>
    </source>
</evidence>
<dbReference type="PANTHER" id="PTHR42701">
    <property type="entry name" value="IMIDAZOLE GLYCEROL PHOSPHATE SYNTHASE SUBUNIT HISH"/>
    <property type="match status" value="1"/>
</dbReference>
<keyword evidence="7 12" id="KW-0315">Glutamine amidotransferase</keyword>
<proteinExistence type="inferred from homology"/>
<evidence type="ECO:0000256" key="13">
    <source>
        <dbReference type="PIRSR" id="PIRSR000495-1"/>
    </source>
</evidence>
<evidence type="ECO:0000256" key="3">
    <source>
        <dbReference type="ARBA" id="ARBA00011152"/>
    </source>
</evidence>
<keyword evidence="16" id="KW-1185">Reference proteome</keyword>
<accession>A0A6C0U1L1</accession>
<dbReference type="PROSITE" id="PS51273">
    <property type="entry name" value="GATASE_TYPE_1"/>
    <property type="match status" value="1"/>
</dbReference>
<evidence type="ECO:0000256" key="2">
    <source>
        <dbReference type="ARBA" id="ARBA00005091"/>
    </source>
</evidence>
<gene>
    <name evidence="12 15" type="primary">hisH</name>
    <name evidence="15" type="ORF">G3T16_10535</name>
</gene>
<feature type="active site" evidence="12 13">
    <location>
        <position position="194"/>
    </location>
</feature>
<keyword evidence="4 12" id="KW-0963">Cytoplasm</keyword>
<evidence type="ECO:0000256" key="11">
    <source>
        <dbReference type="ARBA" id="ARBA00049534"/>
    </source>
</evidence>
<dbReference type="EC" id="4.3.2.10" evidence="12"/>
<dbReference type="PANTHER" id="PTHR42701:SF2">
    <property type="entry name" value="IMIDAZOLE GLYCEROL PHOSPHATE SYNTHASE SUBUNIT HISH 1"/>
    <property type="match status" value="1"/>
</dbReference>
<evidence type="ECO:0000256" key="8">
    <source>
        <dbReference type="ARBA" id="ARBA00023102"/>
    </source>
</evidence>
<dbReference type="GO" id="GO:0004359">
    <property type="term" value="F:glutaminase activity"/>
    <property type="evidence" value="ECO:0007669"/>
    <property type="project" value="UniProtKB-EC"/>
</dbReference>
<comment type="catalytic activity">
    <reaction evidence="10 12">
        <text>5-[(5-phospho-1-deoxy-D-ribulos-1-ylimino)methylamino]-1-(5-phospho-beta-D-ribosyl)imidazole-4-carboxamide + L-glutamine = D-erythro-1-(imidazol-4-yl)glycerol 3-phosphate + 5-amino-1-(5-phospho-beta-D-ribosyl)imidazole-4-carboxamide + L-glutamate + H(+)</text>
        <dbReference type="Rhea" id="RHEA:24793"/>
        <dbReference type="ChEBI" id="CHEBI:15378"/>
        <dbReference type="ChEBI" id="CHEBI:29985"/>
        <dbReference type="ChEBI" id="CHEBI:58278"/>
        <dbReference type="ChEBI" id="CHEBI:58359"/>
        <dbReference type="ChEBI" id="CHEBI:58475"/>
        <dbReference type="ChEBI" id="CHEBI:58525"/>
        <dbReference type="EC" id="4.3.2.10"/>
    </reaction>
</comment>
<dbReference type="Proteomes" id="UP000477680">
    <property type="component" value="Chromosome"/>
</dbReference>
<keyword evidence="5 12" id="KW-0028">Amino-acid biosynthesis</keyword>
<evidence type="ECO:0000256" key="6">
    <source>
        <dbReference type="ARBA" id="ARBA00022801"/>
    </source>
</evidence>
<sequence length="216" mass="23547">MSETVAVIDYGMGNLHSVASALQHVGAGRVLVTHDADQIRAADRVVFPGVGAIRDCMAEIRRLRCDELLQLALIEQRKPVLAICVGMQALLSRSEENGGVDCLDIVPGTVRHFGQPLVDAGGQRLKVPHMGWNEVRQVGQHPLWQGIPDASRFYFVHSYYVTAADRSLLAGAVDYGVSADAALARNNLFAVQFHPEKSHTAGLQLLRNFLAWSPPC</sequence>
<dbReference type="GO" id="GO:0000105">
    <property type="term" value="P:L-histidine biosynthetic process"/>
    <property type="evidence" value="ECO:0007669"/>
    <property type="project" value="UniProtKB-UniRule"/>
</dbReference>
<dbReference type="HAMAP" id="MF_00278">
    <property type="entry name" value="HisH"/>
    <property type="match status" value="1"/>
</dbReference>
<comment type="subcellular location">
    <subcellularLocation>
        <location evidence="1 12">Cytoplasm</location>
    </subcellularLocation>
</comment>
<reference evidence="15 16" key="1">
    <citation type="submission" date="2020-02" db="EMBL/GenBank/DDBJ databases">
        <title>Genome sequencing for Kineobactrum sp. M2.</title>
        <authorList>
            <person name="Park S.-J."/>
        </authorList>
    </citation>
    <scope>NUCLEOTIDE SEQUENCE [LARGE SCALE GENOMIC DNA]</scope>
    <source>
        <strain evidence="15 16">M2</strain>
    </source>
</reference>
<dbReference type="PIRSF" id="PIRSF000495">
    <property type="entry name" value="Amidotransf_hisH"/>
    <property type="match status" value="1"/>
</dbReference>